<sequence>MESSQDHHQHINKASATCTKMNRNNQVHPMALAISDISSSETKEKLQTSKPRVPLVGFRSIQIREFERIVGDHPDVTHGGPPLGIGWDYVEGDVLDIDEYEKQKSDYIAANSDTPWLIGLRRMSSGRRRDLLGIEFNVPLDEIIEAELQVELVKKQRAQTNGQKKVFAMTEEIIQSAKRKLNRKLKRRFSRDLLDYQSFPKRREVQQKVATVVPSPLDTADEANISLHPPLAPPASIPQKPIRMREISV</sequence>
<feature type="region of interest" description="Disordered" evidence="1">
    <location>
        <begin position="224"/>
        <end position="249"/>
    </location>
</feature>
<evidence type="ECO:0000313" key="3">
    <source>
        <dbReference type="Proteomes" id="UP001153069"/>
    </source>
</evidence>
<evidence type="ECO:0000313" key="2">
    <source>
        <dbReference type="EMBL" id="CAB9511952.1"/>
    </source>
</evidence>
<comment type="caution">
    <text evidence="2">The sequence shown here is derived from an EMBL/GenBank/DDBJ whole genome shotgun (WGS) entry which is preliminary data.</text>
</comment>
<accession>A0A9N8DZW0</accession>
<organism evidence="2 3">
    <name type="scientific">Seminavis robusta</name>
    <dbReference type="NCBI Taxonomy" id="568900"/>
    <lineage>
        <taxon>Eukaryota</taxon>
        <taxon>Sar</taxon>
        <taxon>Stramenopiles</taxon>
        <taxon>Ochrophyta</taxon>
        <taxon>Bacillariophyta</taxon>
        <taxon>Bacillariophyceae</taxon>
        <taxon>Bacillariophycidae</taxon>
        <taxon>Naviculales</taxon>
        <taxon>Naviculaceae</taxon>
        <taxon>Seminavis</taxon>
    </lineage>
</organism>
<name>A0A9N8DZW0_9STRA</name>
<keyword evidence="3" id="KW-1185">Reference proteome</keyword>
<dbReference type="AlphaFoldDB" id="A0A9N8DZW0"/>
<reference evidence="2" key="1">
    <citation type="submission" date="2020-06" db="EMBL/GenBank/DDBJ databases">
        <authorList>
            <consortium name="Plant Systems Biology data submission"/>
        </authorList>
    </citation>
    <scope>NUCLEOTIDE SEQUENCE</scope>
    <source>
        <strain evidence="2">D6</strain>
    </source>
</reference>
<proteinExistence type="predicted"/>
<evidence type="ECO:0000256" key="1">
    <source>
        <dbReference type="SAM" id="MobiDB-lite"/>
    </source>
</evidence>
<protein>
    <submittedName>
        <fullName evidence="2">Uncharacterized protein</fullName>
    </submittedName>
</protein>
<dbReference type="EMBL" id="CAICTM010000510">
    <property type="protein sequence ID" value="CAB9511952.1"/>
    <property type="molecule type" value="Genomic_DNA"/>
</dbReference>
<dbReference type="Proteomes" id="UP001153069">
    <property type="component" value="Unassembled WGS sequence"/>
</dbReference>
<gene>
    <name evidence="2" type="ORF">SEMRO_511_G157400.1</name>
</gene>